<dbReference type="InterPro" id="IPR027417">
    <property type="entry name" value="P-loop_NTPase"/>
</dbReference>
<dbReference type="EMBL" id="CP009962">
    <property type="protein sequence ID" value="AIY40169.1"/>
    <property type="molecule type" value="Genomic_DNA"/>
</dbReference>
<accession>A0A0A1F910</accession>
<keyword evidence="3" id="KW-1185">Reference proteome</keyword>
<evidence type="ECO:0000256" key="1">
    <source>
        <dbReference type="SAM" id="MobiDB-lite"/>
    </source>
</evidence>
<evidence type="ECO:0000313" key="3">
    <source>
        <dbReference type="Proteomes" id="UP000030302"/>
    </source>
</evidence>
<dbReference type="STRING" id="279058.LT85_1011"/>
<dbReference type="AlphaFoldDB" id="A0A0A1F910"/>
<dbReference type="HOGENOM" id="CLU_027398_0_0_4"/>
<dbReference type="OrthoDB" id="5684611at2"/>
<feature type="compositionally biased region" description="Basic and acidic residues" evidence="1">
    <location>
        <begin position="504"/>
        <end position="514"/>
    </location>
</feature>
<dbReference type="Gene3D" id="3.40.50.300">
    <property type="entry name" value="P-loop containing nucleotide triphosphate hydrolases"/>
    <property type="match status" value="1"/>
</dbReference>
<dbReference type="RefSeq" id="WP_038486137.1">
    <property type="nucleotide sequence ID" value="NZ_CP009962.1"/>
</dbReference>
<name>A0A0A1F910_9BURK</name>
<reference evidence="3" key="1">
    <citation type="journal article" date="2014" name="Soil Biol. Biochem.">
        <title>Structure and function of bacterial communities in ageing soils: Insights from the Mendocino ecological staircase.</title>
        <authorList>
            <person name="Uroz S."/>
            <person name="Tech J.J."/>
            <person name="Sawaya N.A."/>
            <person name="Frey-Klett P."/>
            <person name="Leveau J.H.J."/>
        </authorList>
    </citation>
    <scope>NUCLEOTIDE SEQUENCE [LARGE SCALE GENOMIC DNA]</scope>
    <source>
        <strain evidence="3">Cal35</strain>
    </source>
</reference>
<sequence>MTPEQQLIEEMALCSLDPLRFVLFAFPWGSGELADEPGPDEWQISVLCDIRDRLKSGAATTTEAIQIAVASGHGIGKSCLVAWVIEWAMCTHEDTRGVVTANTEAQLKSKTWAELAKWHRLCICAHWFELTATALFSRQEQHEKTWRIDMSPWSERNTEAFAGLHNSGKRVLMVFDEGSAIPDVIWEVAEGALTDANTQIIWCAFGNPTRNSGRFRECFGRFKHRWITRQIDSRTARKANKAQLDQWVKDYGEDSDFVRVRVRGVFPRAGSTQFIGSDIVQAAAKREAHAGIYDALVLGVDPARFGDDESVIYIRKGRDGSTHVPLKFRGLDTMQLAARVAEQYEFYRADAIFVDEGGLGGGVVDRLRQMRIPCIGVNNGSTPDRSTPGQEQVVYNNKAAEMWGVMREWLKTGGSIPPDDIDLHAQLEGREYGYVMRDGRDAIILEKKSDMKKRGLSSPDIADALALTFAYPVQPNANAGRAAGHLTPTVQHEYDPFNSQPQRVSREYDPMNER</sequence>
<dbReference type="Gene3D" id="3.30.420.240">
    <property type="match status" value="1"/>
</dbReference>
<evidence type="ECO:0000313" key="2">
    <source>
        <dbReference type="EMBL" id="AIY40169.1"/>
    </source>
</evidence>
<protein>
    <submittedName>
        <fullName evidence="2">Terminase B protein</fullName>
    </submittedName>
</protein>
<gene>
    <name evidence="2" type="ORF">LT85_1011</name>
</gene>
<proteinExistence type="predicted"/>
<dbReference type="KEGG" id="care:LT85_1011"/>
<feature type="region of interest" description="Disordered" evidence="1">
    <location>
        <begin position="491"/>
        <end position="514"/>
    </location>
</feature>
<dbReference type="Proteomes" id="UP000030302">
    <property type="component" value="Chromosome"/>
</dbReference>
<organism evidence="2 3">
    <name type="scientific">Collimonas arenae</name>
    <dbReference type="NCBI Taxonomy" id="279058"/>
    <lineage>
        <taxon>Bacteria</taxon>
        <taxon>Pseudomonadati</taxon>
        <taxon>Pseudomonadota</taxon>
        <taxon>Betaproteobacteria</taxon>
        <taxon>Burkholderiales</taxon>
        <taxon>Oxalobacteraceae</taxon>
        <taxon>Collimonas</taxon>
    </lineage>
</organism>